<keyword evidence="3" id="KW-1185">Reference proteome</keyword>
<name>A0ABR4ELD4_9PEZI</name>
<dbReference type="Proteomes" id="UP001600888">
    <property type="component" value="Unassembled WGS sequence"/>
</dbReference>
<reference evidence="2 3" key="1">
    <citation type="submission" date="2024-03" db="EMBL/GenBank/DDBJ databases">
        <title>A high-quality draft genome sequence of Diaporthe vaccinii, a causative agent of upright dieback and viscid rot disease in cranberry plants.</title>
        <authorList>
            <person name="Sarrasin M."/>
            <person name="Lang B.F."/>
            <person name="Burger G."/>
        </authorList>
    </citation>
    <scope>NUCLEOTIDE SEQUENCE [LARGE SCALE GENOMIC DNA]</scope>
    <source>
        <strain evidence="2 3">IS7</strain>
    </source>
</reference>
<organism evidence="2 3">
    <name type="scientific">Diaporthe vaccinii</name>
    <dbReference type="NCBI Taxonomy" id="105482"/>
    <lineage>
        <taxon>Eukaryota</taxon>
        <taxon>Fungi</taxon>
        <taxon>Dikarya</taxon>
        <taxon>Ascomycota</taxon>
        <taxon>Pezizomycotina</taxon>
        <taxon>Sordariomycetes</taxon>
        <taxon>Sordariomycetidae</taxon>
        <taxon>Diaporthales</taxon>
        <taxon>Diaporthaceae</taxon>
        <taxon>Diaporthe</taxon>
        <taxon>Diaporthe eres species complex</taxon>
    </lineage>
</organism>
<sequence length="78" mass="8266">MLGRAVLVLDLAALQPVDNNPAPGTRSSQRSSQRPSFSTSSRLDPSKEPTPGNRLQCNDAPGPRSTVARPGLGTLRRS</sequence>
<protein>
    <submittedName>
        <fullName evidence="2">Uncharacterized protein</fullName>
    </submittedName>
</protein>
<gene>
    <name evidence="2" type="ORF">FJTKL_10051</name>
</gene>
<proteinExistence type="predicted"/>
<evidence type="ECO:0000313" key="3">
    <source>
        <dbReference type="Proteomes" id="UP001600888"/>
    </source>
</evidence>
<evidence type="ECO:0000256" key="1">
    <source>
        <dbReference type="SAM" id="MobiDB-lite"/>
    </source>
</evidence>
<feature type="compositionally biased region" description="Low complexity" evidence="1">
    <location>
        <begin position="25"/>
        <end position="42"/>
    </location>
</feature>
<evidence type="ECO:0000313" key="2">
    <source>
        <dbReference type="EMBL" id="KAL2283150.1"/>
    </source>
</evidence>
<comment type="caution">
    <text evidence="2">The sequence shown here is derived from an EMBL/GenBank/DDBJ whole genome shotgun (WGS) entry which is preliminary data.</text>
</comment>
<feature type="region of interest" description="Disordered" evidence="1">
    <location>
        <begin position="15"/>
        <end position="78"/>
    </location>
</feature>
<dbReference type="EMBL" id="JBAWTH010000044">
    <property type="protein sequence ID" value="KAL2283150.1"/>
    <property type="molecule type" value="Genomic_DNA"/>
</dbReference>
<accession>A0ABR4ELD4</accession>